<accession>A0A6A5UXD7</accession>
<reference evidence="2" key="1">
    <citation type="journal article" date="2020" name="Stud. Mycol.">
        <title>101 Dothideomycetes genomes: a test case for predicting lifestyles and emergence of pathogens.</title>
        <authorList>
            <person name="Haridas S."/>
            <person name="Albert R."/>
            <person name="Binder M."/>
            <person name="Bloem J."/>
            <person name="Labutti K."/>
            <person name="Salamov A."/>
            <person name="Andreopoulos B."/>
            <person name="Baker S."/>
            <person name="Barry K."/>
            <person name="Bills G."/>
            <person name="Bluhm B."/>
            <person name="Cannon C."/>
            <person name="Castanera R."/>
            <person name="Culley D."/>
            <person name="Daum C."/>
            <person name="Ezra D."/>
            <person name="Gonzalez J."/>
            <person name="Henrissat B."/>
            <person name="Kuo A."/>
            <person name="Liang C."/>
            <person name="Lipzen A."/>
            <person name="Lutzoni F."/>
            <person name="Magnuson J."/>
            <person name="Mondo S."/>
            <person name="Nolan M."/>
            <person name="Ohm R."/>
            <person name="Pangilinan J."/>
            <person name="Park H.-J."/>
            <person name="Ramirez L."/>
            <person name="Alfaro M."/>
            <person name="Sun H."/>
            <person name="Tritt A."/>
            <person name="Yoshinaga Y."/>
            <person name="Zwiers L.-H."/>
            <person name="Turgeon B."/>
            <person name="Goodwin S."/>
            <person name="Spatafora J."/>
            <person name="Crous P."/>
            <person name="Grigoriev I."/>
        </authorList>
    </citation>
    <scope>NUCLEOTIDE SEQUENCE</scope>
    <source>
        <strain evidence="2">CBS 107.79</strain>
    </source>
</reference>
<proteinExistence type="predicted"/>
<dbReference type="EMBL" id="ML976706">
    <property type="protein sequence ID" value="KAF1969803.1"/>
    <property type="molecule type" value="Genomic_DNA"/>
</dbReference>
<keyword evidence="3" id="KW-1185">Reference proteome</keyword>
<feature type="compositionally biased region" description="Pro residues" evidence="1">
    <location>
        <begin position="378"/>
        <end position="396"/>
    </location>
</feature>
<gene>
    <name evidence="2" type="ORF">BU23DRAFT_557415</name>
</gene>
<name>A0A6A5UXD7_9PLEO</name>
<feature type="compositionally biased region" description="Acidic residues" evidence="1">
    <location>
        <begin position="331"/>
        <end position="374"/>
    </location>
</feature>
<feature type="region of interest" description="Disordered" evidence="1">
    <location>
        <begin position="313"/>
        <end position="400"/>
    </location>
</feature>
<evidence type="ECO:0008006" key="4">
    <source>
        <dbReference type="Google" id="ProtNLM"/>
    </source>
</evidence>
<evidence type="ECO:0000313" key="2">
    <source>
        <dbReference type="EMBL" id="KAF1969803.1"/>
    </source>
</evidence>
<evidence type="ECO:0000313" key="3">
    <source>
        <dbReference type="Proteomes" id="UP000800036"/>
    </source>
</evidence>
<evidence type="ECO:0000256" key="1">
    <source>
        <dbReference type="SAM" id="MobiDB-lite"/>
    </source>
</evidence>
<dbReference type="Proteomes" id="UP000800036">
    <property type="component" value="Unassembled WGS sequence"/>
</dbReference>
<dbReference type="AlphaFoldDB" id="A0A6A5UXD7"/>
<sequence length="495" mass="54682">MSPPTLLDFPNELLLHLTTHLHTIEDFANLSSTCTLLHKTLQETLPETLLRLAAKTGPTFFSPHPHFLVLAIARRLALWTTSPSTSVLRETRRKRLMAAFRAGVGGLLGLALSDDVEGVGLTMKDIRRMHALRFSLINPLNDTLDAMIGSAWYQQPNFWSGGAEDAFTLYTDVSSATMQLLIYSSLFSPTTEAFLKPRGERREGEALGVEVRIEFVKYCIPDWSCKPPTCRHDGFEVLPVGPYADGVEDESADGRGNQTALAHLLGGAMFNGMLWKRAWRRVLIAAGAEGNEDGRWPSDWIEKLREIRWRGEGVAGEGGESGGADAHGSEGDGDEDDDEENEDDEDEDGDDDEDEDGDDDDDDEDDGDDDDDVDAPSPTSPPPEPDWIYPSAPPSPTSSTPPDWRFPLFWRALALSPITLPIVAQFKGREEGRPLTISAEQKATILDLRDKVLALEEEDVPGYKKFGKRRRIRVSEAPDLGSEVYWCCAGLWGGL</sequence>
<feature type="compositionally biased region" description="Gly residues" evidence="1">
    <location>
        <begin position="313"/>
        <end position="322"/>
    </location>
</feature>
<dbReference type="OrthoDB" id="2853639at2759"/>
<organism evidence="2 3">
    <name type="scientific">Bimuria novae-zelandiae CBS 107.79</name>
    <dbReference type="NCBI Taxonomy" id="1447943"/>
    <lineage>
        <taxon>Eukaryota</taxon>
        <taxon>Fungi</taxon>
        <taxon>Dikarya</taxon>
        <taxon>Ascomycota</taxon>
        <taxon>Pezizomycotina</taxon>
        <taxon>Dothideomycetes</taxon>
        <taxon>Pleosporomycetidae</taxon>
        <taxon>Pleosporales</taxon>
        <taxon>Massarineae</taxon>
        <taxon>Didymosphaeriaceae</taxon>
        <taxon>Bimuria</taxon>
    </lineage>
</organism>
<protein>
    <recommendedName>
        <fullName evidence="4">F-box domain-containing protein</fullName>
    </recommendedName>
</protein>